<gene>
    <name evidence="3" type="ORF">SAMN05877753_10881</name>
</gene>
<dbReference type="InterPro" id="IPR019649">
    <property type="entry name" value="DUF2512"/>
</dbReference>
<keyword evidence="2" id="KW-0812">Transmembrane</keyword>
<reference evidence="3 4" key="1">
    <citation type="submission" date="2017-08" db="EMBL/GenBank/DDBJ databases">
        <authorList>
            <person name="de Groot N.N."/>
        </authorList>
    </citation>
    <scope>NUCLEOTIDE SEQUENCE [LARGE SCALE GENOMIC DNA]</scope>
    <source>
        <strain evidence="3 4">JC228</strain>
    </source>
</reference>
<feature type="transmembrane region" description="Helical" evidence="2">
    <location>
        <begin position="60"/>
        <end position="80"/>
    </location>
</feature>
<feature type="transmembrane region" description="Helical" evidence="2">
    <location>
        <begin position="86"/>
        <end position="106"/>
    </location>
</feature>
<keyword evidence="4" id="KW-1185">Reference proteome</keyword>
<dbReference type="RefSeq" id="WP_097159719.1">
    <property type="nucleotide sequence ID" value="NZ_JBEPMQ010000008.1"/>
</dbReference>
<dbReference type="AlphaFoldDB" id="A0A285D4A9"/>
<dbReference type="Proteomes" id="UP000219546">
    <property type="component" value="Unassembled WGS sequence"/>
</dbReference>
<evidence type="ECO:0000313" key="4">
    <source>
        <dbReference type="Proteomes" id="UP000219546"/>
    </source>
</evidence>
<feature type="transmembrane region" description="Helical" evidence="2">
    <location>
        <begin position="32"/>
        <end position="48"/>
    </location>
</feature>
<name>A0A285D4A9_9BACI</name>
<feature type="region of interest" description="Disordered" evidence="1">
    <location>
        <begin position="135"/>
        <end position="154"/>
    </location>
</feature>
<dbReference type="OrthoDB" id="2111682at2"/>
<dbReference type="EMBL" id="OAOP01000008">
    <property type="protein sequence ID" value="SNX73993.1"/>
    <property type="molecule type" value="Genomic_DNA"/>
</dbReference>
<evidence type="ECO:0000313" key="3">
    <source>
        <dbReference type="EMBL" id="SNX73993.1"/>
    </source>
</evidence>
<protein>
    <submittedName>
        <fullName evidence="3">Uncharacterized protein DUF2512</fullName>
    </submittedName>
</protein>
<keyword evidence="2" id="KW-0472">Membrane</keyword>
<proteinExistence type="predicted"/>
<feature type="compositionally biased region" description="Polar residues" evidence="1">
    <location>
        <begin position="144"/>
        <end position="154"/>
    </location>
</feature>
<sequence>MENLRALGIKFLLTLGVLWLVLTVMFDLRFGNVFWISVVLTAISYFVGDRGILPRTNNTIATIADFGLSFLTIWAMQVMLVEIPDYPYVMSSLIAAAGITIAEIFFHRYMAFADKNTGDRNNGRTTPALRENYGMETAEEFEPKNNNYNPDEPK</sequence>
<feature type="transmembrane region" description="Helical" evidence="2">
    <location>
        <begin position="7"/>
        <end position="26"/>
    </location>
</feature>
<dbReference type="Pfam" id="PF10710">
    <property type="entry name" value="DUF2512"/>
    <property type="match status" value="1"/>
</dbReference>
<organism evidence="3 4">
    <name type="scientific">Bacillus oleivorans</name>
    <dbReference type="NCBI Taxonomy" id="1448271"/>
    <lineage>
        <taxon>Bacteria</taxon>
        <taxon>Bacillati</taxon>
        <taxon>Bacillota</taxon>
        <taxon>Bacilli</taxon>
        <taxon>Bacillales</taxon>
        <taxon>Bacillaceae</taxon>
        <taxon>Bacillus</taxon>
    </lineage>
</organism>
<keyword evidence="2" id="KW-1133">Transmembrane helix</keyword>
<evidence type="ECO:0000256" key="2">
    <source>
        <dbReference type="SAM" id="Phobius"/>
    </source>
</evidence>
<accession>A0A285D4A9</accession>
<evidence type="ECO:0000256" key="1">
    <source>
        <dbReference type="SAM" id="MobiDB-lite"/>
    </source>
</evidence>